<dbReference type="InterPro" id="IPR036249">
    <property type="entry name" value="Thioredoxin-like_sf"/>
</dbReference>
<dbReference type="Gene3D" id="3.40.30.10">
    <property type="entry name" value="Glutaredoxin"/>
    <property type="match status" value="1"/>
</dbReference>
<dbReference type="PROSITE" id="PS50404">
    <property type="entry name" value="GST_NTER"/>
    <property type="match status" value="1"/>
</dbReference>
<dbReference type="GO" id="GO:0004364">
    <property type="term" value="F:glutathione transferase activity"/>
    <property type="evidence" value="ECO:0007669"/>
    <property type="project" value="UniProtKB-UniRule"/>
</dbReference>
<dbReference type="GO" id="GO:0006749">
    <property type="term" value="P:glutathione metabolic process"/>
    <property type="evidence" value="ECO:0007669"/>
    <property type="project" value="InterPro"/>
</dbReference>
<evidence type="ECO:0000256" key="3">
    <source>
        <dbReference type="RuleBase" id="RU369102"/>
    </source>
</evidence>
<dbReference type="EMBL" id="VOIH02000001">
    <property type="protein sequence ID" value="KAF3456775.1"/>
    <property type="molecule type" value="Genomic_DNA"/>
</dbReference>
<dbReference type="InterPro" id="IPR058268">
    <property type="entry name" value="DUF7962"/>
</dbReference>
<proteinExistence type="inferred from homology"/>
<dbReference type="AlphaFoldDB" id="A0A8K0HQH1"/>
<protein>
    <recommendedName>
        <fullName evidence="3">Glutathione S-transferase</fullName>
        <ecNumber evidence="3">2.5.1.18</ecNumber>
    </recommendedName>
</protein>
<dbReference type="Pfam" id="PF25907">
    <property type="entry name" value="DUF7962"/>
    <property type="match status" value="1"/>
</dbReference>
<evidence type="ECO:0000313" key="6">
    <source>
        <dbReference type="EMBL" id="KAF3456775.1"/>
    </source>
</evidence>
<dbReference type="FunFam" id="1.20.1050.10:FF:000012">
    <property type="entry name" value="Tau class glutathione S-transferase"/>
    <property type="match status" value="1"/>
</dbReference>
<keyword evidence="3" id="KW-0963">Cytoplasm</keyword>
<dbReference type="PANTHER" id="PTHR11260">
    <property type="entry name" value="GLUTATHIONE S-TRANSFERASE, GST, SUPERFAMILY, GST DOMAIN CONTAINING"/>
    <property type="match status" value="1"/>
</dbReference>
<dbReference type="SFLD" id="SFLDG01152">
    <property type="entry name" value="Main.3:_Omega-_and_Tau-like"/>
    <property type="match status" value="1"/>
</dbReference>
<dbReference type="InterPro" id="IPR040079">
    <property type="entry name" value="Glutathione_S-Trfase"/>
</dbReference>
<dbReference type="CDD" id="cd03185">
    <property type="entry name" value="GST_C_Tau"/>
    <property type="match status" value="1"/>
</dbReference>
<dbReference type="InterPro" id="IPR004045">
    <property type="entry name" value="Glutathione_S-Trfase_N"/>
</dbReference>
<comment type="catalytic activity">
    <reaction evidence="2 3">
        <text>RX + glutathione = an S-substituted glutathione + a halide anion + H(+)</text>
        <dbReference type="Rhea" id="RHEA:16437"/>
        <dbReference type="ChEBI" id="CHEBI:15378"/>
        <dbReference type="ChEBI" id="CHEBI:16042"/>
        <dbReference type="ChEBI" id="CHEBI:17792"/>
        <dbReference type="ChEBI" id="CHEBI:57925"/>
        <dbReference type="ChEBI" id="CHEBI:90779"/>
        <dbReference type="EC" id="2.5.1.18"/>
    </reaction>
</comment>
<dbReference type="InterPro" id="IPR036282">
    <property type="entry name" value="Glutathione-S-Trfase_C_sf"/>
</dbReference>
<evidence type="ECO:0000259" key="4">
    <source>
        <dbReference type="PROSITE" id="PS50404"/>
    </source>
</evidence>
<gene>
    <name evidence="6" type="ORF">FNV43_RR01429</name>
</gene>
<dbReference type="InterPro" id="IPR045074">
    <property type="entry name" value="GST_C_Tau"/>
</dbReference>
<feature type="domain" description="GST N-terminal" evidence="4">
    <location>
        <begin position="8"/>
        <end position="87"/>
    </location>
</feature>
<evidence type="ECO:0000256" key="2">
    <source>
        <dbReference type="ARBA" id="ARBA00047960"/>
    </source>
</evidence>
<name>A0A8K0HQH1_9ROSA</name>
<feature type="domain" description="GST C-terminal" evidence="5">
    <location>
        <begin position="93"/>
        <end position="226"/>
    </location>
</feature>
<comment type="subcellular location">
    <subcellularLocation>
        <location evidence="3">Cytoplasm</location>
        <location evidence="3">Cytosol</location>
    </subcellularLocation>
</comment>
<organism evidence="6 7">
    <name type="scientific">Rhamnella rubrinervis</name>
    <dbReference type="NCBI Taxonomy" id="2594499"/>
    <lineage>
        <taxon>Eukaryota</taxon>
        <taxon>Viridiplantae</taxon>
        <taxon>Streptophyta</taxon>
        <taxon>Embryophyta</taxon>
        <taxon>Tracheophyta</taxon>
        <taxon>Spermatophyta</taxon>
        <taxon>Magnoliopsida</taxon>
        <taxon>eudicotyledons</taxon>
        <taxon>Gunneridae</taxon>
        <taxon>Pentapetalae</taxon>
        <taxon>rosids</taxon>
        <taxon>fabids</taxon>
        <taxon>Rosales</taxon>
        <taxon>Rhamnaceae</taxon>
        <taxon>rhamnoid group</taxon>
        <taxon>Rhamneae</taxon>
        <taxon>Rhamnella</taxon>
    </lineage>
</organism>
<dbReference type="SFLD" id="SFLDG00358">
    <property type="entry name" value="Main_(cytGST)"/>
    <property type="match status" value="1"/>
</dbReference>
<dbReference type="OrthoDB" id="4951845at2759"/>
<dbReference type="PROSITE" id="PS50405">
    <property type="entry name" value="GST_CTER"/>
    <property type="match status" value="1"/>
</dbReference>
<reference evidence="6" key="1">
    <citation type="submission" date="2020-03" db="EMBL/GenBank/DDBJ databases">
        <title>A high-quality chromosome-level genome assembly of a woody plant with both climbing and erect habits, Rhamnella rubrinervis.</title>
        <authorList>
            <person name="Lu Z."/>
            <person name="Yang Y."/>
            <person name="Zhu X."/>
            <person name="Sun Y."/>
        </authorList>
    </citation>
    <scope>NUCLEOTIDE SEQUENCE</scope>
    <source>
        <strain evidence="6">BYM</strain>
        <tissue evidence="6">Leaf</tissue>
    </source>
</reference>
<dbReference type="SFLD" id="SFLDS00019">
    <property type="entry name" value="Glutathione_Transferase_(cytos"/>
    <property type="match status" value="1"/>
</dbReference>
<comment type="caution">
    <text evidence="6">The sequence shown here is derived from an EMBL/GenBank/DDBJ whole genome shotgun (WGS) entry which is preliminary data.</text>
</comment>
<comment type="similarity">
    <text evidence="3">Belongs to the GST superfamily.</text>
</comment>
<comment type="function">
    <text evidence="3">Is involved in the conjugation of reduced glutathione to a wide number of exogenous and endogenous hydrophobic electrophiles.</text>
</comment>
<dbReference type="Pfam" id="PF02798">
    <property type="entry name" value="GST_N"/>
    <property type="match status" value="1"/>
</dbReference>
<keyword evidence="7" id="KW-1185">Reference proteome</keyword>
<dbReference type="SUPFAM" id="SSF47616">
    <property type="entry name" value="GST C-terminal domain-like"/>
    <property type="match status" value="1"/>
</dbReference>
<dbReference type="InterPro" id="IPR010987">
    <property type="entry name" value="Glutathione-S-Trfase_C-like"/>
</dbReference>
<accession>A0A8K0HQH1</accession>
<dbReference type="FunFam" id="3.40.30.10:FF:000014">
    <property type="entry name" value="Tau class glutathione S-transferase"/>
    <property type="match status" value="1"/>
</dbReference>
<dbReference type="PANTHER" id="PTHR11260:SF474">
    <property type="entry name" value="GLUTATHIONE TRANSFERASE"/>
    <property type="match status" value="1"/>
</dbReference>
<sequence length="231" mass="26378">MASKVVKKGVKLIGAWDSPFGKRVEWALKLKGIDYDYVEEDLPKKSPLLLQLNPVYKKVPVLVHHQKPIAESLIILQYIDDTWKHNPNFLPLDPHGRATARFWAQFSDDKVLRTTMTAMCSEGEKKEEAVKSVRTAMEYIEGELNKEGKKFFGGEDSIGYLDIAIGWISHWLPVWEEVGSMTILDPIKFPAITAWTANFTSHPVIKHSLPPHDKMLVSFHRLRKVLAPMFT</sequence>
<dbReference type="SUPFAM" id="SSF52833">
    <property type="entry name" value="Thioredoxin-like"/>
    <property type="match status" value="1"/>
</dbReference>
<dbReference type="Proteomes" id="UP000796880">
    <property type="component" value="Unassembled WGS sequence"/>
</dbReference>
<keyword evidence="1 3" id="KW-0808">Transferase</keyword>
<dbReference type="InterPro" id="IPR045073">
    <property type="entry name" value="Omega/Tau-like"/>
</dbReference>
<dbReference type="EC" id="2.5.1.18" evidence="3"/>
<dbReference type="CDD" id="cd03058">
    <property type="entry name" value="GST_N_Tau"/>
    <property type="match status" value="1"/>
</dbReference>
<dbReference type="GO" id="GO:0005829">
    <property type="term" value="C:cytosol"/>
    <property type="evidence" value="ECO:0007669"/>
    <property type="project" value="UniProtKB-SubCell"/>
</dbReference>
<dbReference type="Gene3D" id="1.20.1050.10">
    <property type="match status" value="1"/>
</dbReference>
<evidence type="ECO:0000256" key="1">
    <source>
        <dbReference type="ARBA" id="ARBA00022679"/>
    </source>
</evidence>
<evidence type="ECO:0000259" key="5">
    <source>
        <dbReference type="PROSITE" id="PS50405"/>
    </source>
</evidence>
<evidence type="ECO:0000313" key="7">
    <source>
        <dbReference type="Proteomes" id="UP000796880"/>
    </source>
</evidence>